<dbReference type="EMBL" id="BOOC01000014">
    <property type="protein sequence ID" value="GIH40442.1"/>
    <property type="molecule type" value="Genomic_DNA"/>
</dbReference>
<evidence type="ECO:0000313" key="3">
    <source>
        <dbReference type="Proteomes" id="UP000603904"/>
    </source>
</evidence>
<keyword evidence="3" id="KW-1185">Reference proteome</keyword>
<reference evidence="2 3" key="1">
    <citation type="submission" date="2021-01" db="EMBL/GenBank/DDBJ databases">
        <title>Whole genome shotgun sequence of Microbispora corallina NBRC 16416.</title>
        <authorList>
            <person name="Komaki H."/>
            <person name="Tamura T."/>
        </authorList>
    </citation>
    <scope>NUCLEOTIDE SEQUENCE [LARGE SCALE GENOMIC DNA]</scope>
    <source>
        <strain evidence="2 3">NBRC 16416</strain>
    </source>
</reference>
<dbReference type="SUPFAM" id="SSF55021">
    <property type="entry name" value="ACT-like"/>
    <property type="match status" value="2"/>
</dbReference>
<evidence type="ECO:0000313" key="2">
    <source>
        <dbReference type="EMBL" id="GIH40442.1"/>
    </source>
</evidence>
<comment type="caution">
    <text evidence="2">The sequence shown here is derived from an EMBL/GenBank/DDBJ whole genome shotgun (WGS) entry which is preliminary data.</text>
</comment>
<sequence>MGLYAVTVVGRDRPGVVAEVTRALADRGAIGDSSMMLLSGYLAMTLVISAGLAADRLGEGLARRFPGLAIAVADLVRASSALPRAPEEAPSSAERLPYVLTLHGPSRGDVLPVVTGLLSEAGCAITSMTSRTSGGLLAVVADVDLPGHADVASLMRRTADALDDWRIAFRPSEPAVL</sequence>
<feature type="domain" description="ACT" evidence="1">
    <location>
        <begin position="99"/>
        <end position="172"/>
    </location>
</feature>
<dbReference type="PANTHER" id="PTHR34875:SF6">
    <property type="entry name" value="UPF0237 PROTEIN MJ1558"/>
    <property type="match status" value="1"/>
</dbReference>
<proteinExistence type="predicted"/>
<name>A0ABQ4G059_9ACTN</name>
<dbReference type="PANTHER" id="PTHR34875">
    <property type="entry name" value="UPF0237 PROTEIN MJ1558"/>
    <property type="match status" value="1"/>
</dbReference>
<dbReference type="InterPro" id="IPR045865">
    <property type="entry name" value="ACT-like_dom_sf"/>
</dbReference>
<evidence type="ECO:0000259" key="1">
    <source>
        <dbReference type="PROSITE" id="PS51671"/>
    </source>
</evidence>
<dbReference type="InterPro" id="IPR050990">
    <property type="entry name" value="UPF0237/GcvR_regulator"/>
</dbReference>
<gene>
    <name evidence="2" type="ORF">Mco01_34420</name>
</gene>
<dbReference type="Gene3D" id="3.30.70.260">
    <property type="match status" value="2"/>
</dbReference>
<accession>A0ABQ4G059</accession>
<dbReference type="InterPro" id="IPR002912">
    <property type="entry name" value="ACT_dom"/>
</dbReference>
<dbReference type="CDD" id="cd02116">
    <property type="entry name" value="ACT"/>
    <property type="match status" value="1"/>
</dbReference>
<dbReference type="Proteomes" id="UP000603904">
    <property type="component" value="Unassembled WGS sequence"/>
</dbReference>
<organism evidence="2 3">
    <name type="scientific">Microbispora corallina</name>
    <dbReference type="NCBI Taxonomy" id="83302"/>
    <lineage>
        <taxon>Bacteria</taxon>
        <taxon>Bacillati</taxon>
        <taxon>Actinomycetota</taxon>
        <taxon>Actinomycetes</taxon>
        <taxon>Streptosporangiales</taxon>
        <taxon>Streptosporangiaceae</taxon>
        <taxon>Microbispora</taxon>
    </lineage>
</organism>
<protein>
    <submittedName>
        <fullName evidence="2">Glycine cleavage system regulatory protein</fullName>
    </submittedName>
</protein>
<dbReference type="Pfam" id="PF13740">
    <property type="entry name" value="ACT_6"/>
    <property type="match status" value="1"/>
</dbReference>
<dbReference type="PROSITE" id="PS51671">
    <property type="entry name" value="ACT"/>
    <property type="match status" value="1"/>
</dbReference>